<dbReference type="InterPro" id="IPR011059">
    <property type="entry name" value="Metal-dep_hydrolase_composite"/>
</dbReference>
<organism evidence="5 6">
    <name type="scientific">Torulaspora globosa</name>
    <dbReference type="NCBI Taxonomy" id="48254"/>
    <lineage>
        <taxon>Eukaryota</taxon>
        <taxon>Fungi</taxon>
        <taxon>Dikarya</taxon>
        <taxon>Ascomycota</taxon>
        <taxon>Saccharomycotina</taxon>
        <taxon>Saccharomycetes</taxon>
        <taxon>Saccharomycetales</taxon>
        <taxon>Saccharomycetaceae</taxon>
        <taxon>Torulaspora</taxon>
    </lineage>
</organism>
<dbReference type="PANTHER" id="PTHR43668:SF2">
    <property type="entry name" value="ALLANTOINASE"/>
    <property type="match status" value="1"/>
</dbReference>
<keyword evidence="2" id="KW-0479">Metal-binding</keyword>
<dbReference type="InterPro" id="IPR050138">
    <property type="entry name" value="DHOase/Allantoinase_Hydrolase"/>
</dbReference>
<dbReference type="InterPro" id="IPR018228">
    <property type="entry name" value="DNase_TatD-rel_CS"/>
</dbReference>
<keyword evidence="3" id="KW-0378">Hydrolase</keyword>
<evidence type="ECO:0000256" key="1">
    <source>
        <dbReference type="ARBA" id="ARBA00001947"/>
    </source>
</evidence>
<dbReference type="GO" id="GO:0005737">
    <property type="term" value="C:cytoplasm"/>
    <property type="evidence" value="ECO:0007669"/>
    <property type="project" value="TreeGrafter"/>
</dbReference>
<evidence type="ECO:0000256" key="2">
    <source>
        <dbReference type="ARBA" id="ARBA00022723"/>
    </source>
</evidence>
<feature type="domain" description="Amidohydrolase-related" evidence="4">
    <location>
        <begin position="83"/>
        <end position="536"/>
    </location>
</feature>
<dbReference type="EMBL" id="CP059270">
    <property type="protein sequence ID" value="QLQ80341.1"/>
    <property type="molecule type" value="Genomic_DNA"/>
</dbReference>
<proteinExistence type="predicted"/>
<protein>
    <recommendedName>
        <fullName evidence="4">Amidohydrolase-related domain-containing protein</fullName>
    </recommendedName>
</protein>
<evidence type="ECO:0000313" key="5">
    <source>
        <dbReference type="EMBL" id="QLQ80341.1"/>
    </source>
</evidence>
<dbReference type="PROSITE" id="PS01137">
    <property type="entry name" value="TATD_1"/>
    <property type="match status" value="1"/>
</dbReference>
<evidence type="ECO:0000256" key="3">
    <source>
        <dbReference type="ARBA" id="ARBA00022801"/>
    </source>
</evidence>
<dbReference type="OrthoDB" id="10258955at2759"/>
<dbReference type="Proteomes" id="UP000510647">
    <property type="component" value="Chromosome 4"/>
</dbReference>
<dbReference type="InterPro" id="IPR002195">
    <property type="entry name" value="Dihydroorotase_CS"/>
</dbReference>
<dbReference type="AlphaFoldDB" id="A0A7H9HSP8"/>
<dbReference type="GO" id="GO:0046872">
    <property type="term" value="F:metal ion binding"/>
    <property type="evidence" value="ECO:0007669"/>
    <property type="project" value="UniProtKB-KW"/>
</dbReference>
<evidence type="ECO:0000259" key="4">
    <source>
        <dbReference type="Pfam" id="PF01979"/>
    </source>
</evidence>
<comment type="cofactor">
    <cofactor evidence="1">
        <name>Zn(2+)</name>
        <dbReference type="ChEBI" id="CHEBI:29105"/>
    </cofactor>
</comment>
<reference evidence="5 6" key="1">
    <citation type="submission" date="2020-06" db="EMBL/GenBank/DDBJ databases">
        <title>The yeast mating-type switching endonuclease HO is a domesticated member of an unorthodox homing genetic element family.</title>
        <authorList>
            <person name="Coughlan A.Y."/>
            <person name="Lombardi L."/>
            <person name="Braun-Galleani S."/>
            <person name="Martos A.R."/>
            <person name="Galeote V."/>
            <person name="Bigey F."/>
            <person name="Dequin S."/>
            <person name="Byrne K.P."/>
            <person name="Wolfe K.H."/>
        </authorList>
    </citation>
    <scope>NUCLEOTIDE SEQUENCE [LARGE SCALE GENOMIC DNA]</scope>
    <source>
        <strain evidence="5 6">CBS2947</strain>
    </source>
</reference>
<dbReference type="PANTHER" id="PTHR43668">
    <property type="entry name" value="ALLANTOINASE"/>
    <property type="match status" value="1"/>
</dbReference>
<gene>
    <name evidence="5" type="ORF">HG537_0D03420</name>
</gene>
<dbReference type="InterPro" id="IPR006680">
    <property type="entry name" value="Amidohydro-rel"/>
</dbReference>
<dbReference type="GO" id="GO:0004038">
    <property type="term" value="F:allantoinase activity"/>
    <property type="evidence" value="ECO:0007669"/>
    <property type="project" value="TreeGrafter"/>
</dbReference>
<keyword evidence="6" id="KW-1185">Reference proteome</keyword>
<dbReference type="PROSITE" id="PS00482">
    <property type="entry name" value="DIHYDROOROTASE_1"/>
    <property type="match status" value="1"/>
</dbReference>
<evidence type="ECO:0000313" key="6">
    <source>
        <dbReference type="Proteomes" id="UP000510647"/>
    </source>
</evidence>
<accession>A0A7H9HSP8</accession>
<dbReference type="InterPro" id="IPR032466">
    <property type="entry name" value="Metal_Hydrolase"/>
</dbReference>
<dbReference type="SUPFAM" id="SSF51338">
    <property type="entry name" value="Composite domain of metallo-dependent hydrolases"/>
    <property type="match status" value="1"/>
</dbReference>
<dbReference type="GO" id="GO:0006145">
    <property type="term" value="P:purine nucleobase catabolic process"/>
    <property type="evidence" value="ECO:0007669"/>
    <property type="project" value="TreeGrafter"/>
</dbReference>
<name>A0A7H9HSP8_9SACH</name>
<sequence>MLVTIVDLSLVAMTVSDFAENSIKAISSTRVILDGAIKPATILYSSRSGKIVEIYVDQVLDSVNHPLLRLYDVQVCENVSPKVILPGLVDSHVHLNEPGRTEWEGFATGTQAACSGGVTTVVDMPLNAIPPTTTIENFNIKLDAARDQLWCDVAFWGGMIPSNLDHLVPLVRAGVRGFKGFLIDSGVDEFPAINRAYIKKALSALGDCKTLLAFHAELQIDENLHTIADSDELKKIRSMDGKTGATKKQGDSLALSHVLSPAEPRAGIPSHIVHNDDVIESPLETAAVLDKELSKVDPCLYSSFLLSRPDRFETDGISMVLKCLKDMMQKPGGKVPPVHIVHLASMDAVPIIRQARKEGLPITAETCFHYLSLAAENIPKSATHFKCCPPIRTEVNRVALWNAVREGVITSVVSDHSPCTPELKSLAKGDFFSAWGGISSVGLGLSLLYTKGRSMKPVVSLTEIVKWCCENTAEQVGLQHLKGFLRVGYDADIAIFDTDARQRIDNSSLYFKNKLTAYHGLTLDGVVIKTIVGGKVAFSLAEGLSAVPHGQTLLEPRFA</sequence>
<dbReference type="Pfam" id="PF01979">
    <property type="entry name" value="Amidohydro_1"/>
    <property type="match status" value="1"/>
</dbReference>
<dbReference type="SUPFAM" id="SSF51556">
    <property type="entry name" value="Metallo-dependent hydrolases"/>
    <property type="match status" value="1"/>
</dbReference>
<dbReference type="Gene3D" id="3.20.20.140">
    <property type="entry name" value="Metal-dependent hydrolases"/>
    <property type="match status" value="2"/>
</dbReference>